<dbReference type="Gene3D" id="3.30.70.80">
    <property type="entry name" value="Peptidase S8 propeptide/proteinase inhibitor I9"/>
    <property type="match status" value="1"/>
</dbReference>
<dbReference type="Gene3D" id="2.60.40.2310">
    <property type="match status" value="1"/>
</dbReference>
<comment type="caution">
    <text evidence="13">The sequence shown here is derived from an EMBL/GenBank/DDBJ whole genome shotgun (WGS) entry which is preliminary data.</text>
</comment>
<evidence type="ECO:0000259" key="12">
    <source>
        <dbReference type="Pfam" id="PF17766"/>
    </source>
</evidence>
<dbReference type="Gene3D" id="3.40.50.200">
    <property type="entry name" value="Peptidase S8/S53 domain"/>
    <property type="match status" value="1"/>
</dbReference>
<dbReference type="InterPro" id="IPR041469">
    <property type="entry name" value="Subtilisin-like_FN3"/>
</dbReference>
<comment type="similarity">
    <text evidence="1 7">Belongs to the peptidase S8 family.</text>
</comment>
<keyword evidence="14" id="KW-1185">Reference proteome</keyword>
<dbReference type="InterPro" id="IPR010259">
    <property type="entry name" value="S8pro/Inhibitor_I9"/>
</dbReference>
<protein>
    <recommendedName>
        <fullName evidence="15">Cucumisin</fullName>
    </recommendedName>
</protein>
<evidence type="ECO:0000256" key="2">
    <source>
        <dbReference type="ARBA" id="ARBA00022670"/>
    </source>
</evidence>
<dbReference type="PROSITE" id="PS51892">
    <property type="entry name" value="SUBTILASE"/>
    <property type="match status" value="1"/>
</dbReference>
<dbReference type="Gene3D" id="3.50.30.30">
    <property type="match status" value="1"/>
</dbReference>
<dbReference type="InterPro" id="IPR023828">
    <property type="entry name" value="Peptidase_S8_Ser-AS"/>
</dbReference>
<evidence type="ECO:0000256" key="6">
    <source>
        <dbReference type="PIRSR" id="PIRSR615500-1"/>
    </source>
</evidence>
<evidence type="ECO:0000313" key="14">
    <source>
        <dbReference type="Proteomes" id="UP001234787"/>
    </source>
</evidence>
<dbReference type="PRINTS" id="PR00723">
    <property type="entry name" value="SUBTILISIN"/>
</dbReference>
<evidence type="ECO:0000256" key="1">
    <source>
        <dbReference type="ARBA" id="ARBA00011073"/>
    </source>
</evidence>
<evidence type="ECO:0000256" key="4">
    <source>
        <dbReference type="ARBA" id="ARBA00022801"/>
    </source>
</evidence>
<keyword evidence="5 7" id="KW-0720">Serine protease</keyword>
<feature type="domain" description="Inhibitor I9" evidence="11">
    <location>
        <begin position="33"/>
        <end position="111"/>
    </location>
</feature>
<dbReference type="InterPro" id="IPR000209">
    <property type="entry name" value="Peptidase_S8/S53_dom"/>
</dbReference>
<dbReference type="Pfam" id="PF17766">
    <property type="entry name" value="fn3_6"/>
    <property type="match status" value="1"/>
</dbReference>
<dbReference type="Pfam" id="PF00082">
    <property type="entry name" value="Peptidase_S8"/>
    <property type="match status" value="1"/>
</dbReference>
<evidence type="ECO:0000259" key="11">
    <source>
        <dbReference type="Pfam" id="PF05922"/>
    </source>
</evidence>
<keyword evidence="4 7" id="KW-0378">Hydrolase</keyword>
<organism evidence="13 14">
    <name type="scientific">Cryptomeria japonica</name>
    <name type="common">Japanese cedar</name>
    <name type="synonym">Cupressus japonica</name>
    <dbReference type="NCBI Taxonomy" id="3369"/>
    <lineage>
        <taxon>Eukaryota</taxon>
        <taxon>Viridiplantae</taxon>
        <taxon>Streptophyta</taxon>
        <taxon>Embryophyta</taxon>
        <taxon>Tracheophyta</taxon>
        <taxon>Spermatophyta</taxon>
        <taxon>Pinopsida</taxon>
        <taxon>Pinidae</taxon>
        <taxon>Conifers II</taxon>
        <taxon>Cupressales</taxon>
        <taxon>Cupressaceae</taxon>
        <taxon>Cryptomeria</taxon>
    </lineage>
</organism>
<dbReference type="CDD" id="cd04852">
    <property type="entry name" value="Peptidases_S8_3"/>
    <property type="match status" value="1"/>
</dbReference>
<dbReference type="GO" id="GO:0006508">
    <property type="term" value="P:proteolysis"/>
    <property type="evidence" value="ECO:0007669"/>
    <property type="project" value="UniProtKB-KW"/>
</dbReference>
<reference evidence="13" key="1">
    <citation type="submission" date="2022-12" db="EMBL/GenBank/DDBJ databases">
        <title>Chromosome-Level Genome Assembly of Japanese Cedar (Cryptomeriajaponica D. Don).</title>
        <authorList>
            <person name="Fujino T."/>
            <person name="Yamaguchi K."/>
            <person name="Yokoyama T."/>
            <person name="Hamanaka T."/>
            <person name="Harazono Y."/>
            <person name="Kamada H."/>
            <person name="Kobayashi W."/>
            <person name="Ujino-Ihara T."/>
            <person name="Uchiyama K."/>
            <person name="Matsumoto A."/>
            <person name="Izuno A."/>
            <person name="Tsumura Y."/>
            <person name="Toyoda A."/>
            <person name="Shigenobu S."/>
            <person name="Moriguchi Y."/>
            <person name="Ueno S."/>
            <person name="Kasahara M."/>
        </authorList>
    </citation>
    <scope>NUCLEOTIDE SEQUENCE</scope>
</reference>
<dbReference type="PROSITE" id="PS00138">
    <property type="entry name" value="SUBTILASE_SER"/>
    <property type="match status" value="1"/>
</dbReference>
<feature type="signal peptide" evidence="9">
    <location>
        <begin position="1"/>
        <end position="25"/>
    </location>
</feature>
<evidence type="ECO:0000256" key="5">
    <source>
        <dbReference type="ARBA" id="ARBA00022825"/>
    </source>
</evidence>
<dbReference type="InterPro" id="IPR034197">
    <property type="entry name" value="Peptidases_S8_3"/>
</dbReference>
<evidence type="ECO:0008006" key="15">
    <source>
        <dbReference type="Google" id="ProtNLM"/>
    </source>
</evidence>
<keyword evidence="3 9" id="KW-0732">Signal</keyword>
<evidence type="ECO:0000256" key="8">
    <source>
        <dbReference type="SAM" id="MobiDB-lite"/>
    </source>
</evidence>
<sequence length="762" mass="81244">MASTVITHLLFPLAFLVILFSTAASRQLNEKLYIVYMGDVPSPDIQDYSQTAATASHLSLLHSLHGSYEAAQESFVHSYWKSFNGFAAWLSSSHAQHLSNTDGIVSVFESKKPKPLTSRSWDFVGLPLSQQTNDLEYQSDVIVGVLDTGVWPESESFDDKGLGPIPSKWKGVCQTTPDFKSCNKKIIGASFYNKGSGSEPEAGEFISPRDSDGHGTHTASTAAGSIVKNASLFGFAQGDARGGVPGARIAIYKVCFSDCSDVDILAAFDDAIHDGVDIISVSIGYSNGGFLPPLNYFEDSIAIGAFHAMKRGILTSNAACNDGSVGTVCNYSPWSLTVAASSIDRQFKSQLNLGNQTSFEGRAINTFTMEQPWYPLVYGGDATNVSGGFSSQDSSGCGLYSLDPSIVEGKIVVCYLSSPGDLPDGGVYVSGGAGAIIMYDPMNDTAFSFMVPATVISRKQGEVVRSYINSTRSPIASIAKSVAGNDSPAPITASFSSKGPSKITPDLLKPDITAPGVDILAAWSKVAPMSIDPLDKRVVDFNIISGTSMSCPHATGAAAYVKSFHPDWSPAAIKSALMTTASALDATLDGNEAAELGYGAGQINPLKAINPGLVYDTDANSYINMLCSQGYNETSLRLLTGEFISCSSKLSKQGVWELNYPSIMVISNASEPFLAQFPRTVTNVGPAKSTYEVKIDAPFGMNVTVEPDTLTFTSSNQKMSYNVKIESQVIPDNYALLSGALTWSFGNYSVRSPILVYYDVKQ</sequence>
<dbReference type="GO" id="GO:0004252">
    <property type="term" value="F:serine-type endopeptidase activity"/>
    <property type="evidence" value="ECO:0007669"/>
    <property type="project" value="UniProtKB-UniRule"/>
</dbReference>
<evidence type="ECO:0000256" key="7">
    <source>
        <dbReference type="PROSITE-ProRule" id="PRU01240"/>
    </source>
</evidence>
<feature type="active site" description="Charge relay system" evidence="6 7">
    <location>
        <position position="548"/>
    </location>
</feature>
<feature type="domain" description="Peptidase S8/S53" evidence="10">
    <location>
        <begin position="139"/>
        <end position="599"/>
    </location>
</feature>
<feature type="active site" description="Charge relay system" evidence="6 7">
    <location>
        <position position="214"/>
    </location>
</feature>
<dbReference type="FunFam" id="3.40.50.200:FF:000006">
    <property type="entry name" value="Subtilisin-like protease SBT1.5"/>
    <property type="match status" value="1"/>
</dbReference>
<evidence type="ECO:0000256" key="3">
    <source>
        <dbReference type="ARBA" id="ARBA00022729"/>
    </source>
</evidence>
<dbReference type="CDD" id="cd02120">
    <property type="entry name" value="PA_subtilisin_like"/>
    <property type="match status" value="1"/>
</dbReference>
<proteinExistence type="inferred from homology"/>
<dbReference type="PANTHER" id="PTHR10795">
    <property type="entry name" value="PROPROTEIN CONVERTASE SUBTILISIN/KEXIN"/>
    <property type="match status" value="1"/>
</dbReference>
<dbReference type="Proteomes" id="UP001234787">
    <property type="component" value="Unassembled WGS sequence"/>
</dbReference>
<dbReference type="InterPro" id="IPR036852">
    <property type="entry name" value="Peptidase_S8/S53_dom_sf"/>
</dbReference>
<dbReference type="InterPro" id="IPR045051">
    <property type="entry name" value="SBT"/>
</dbReference>
<dbReference type="EMBL" id="BSEH01000444">
    <property type="protein sequence ID" value="GLJ58586.1"/>
    <property type="molecule type" value="Genomic_DNA"/>
</dbReference>
<gene>
    <name evidence="13" type="ORF">SUGI_1461910</name>
</gene>
<evidence type="ECO:0000259" key="10">
    <source>
        <dbReference type="Pfam" id="PF00082"/>
    </source>
</evidence>
<dbReference type="Pfam" id="PF05922">
    <property type="entry name" value="Inhibitor_I9"/>
    <property type="match status" value="1"/>
</dbReference>
<feature type="domain" description="Subtilisin-like protease fibronectin type-III" evidence="12">
    <location>
        <begin position="657"/>
        <end position="756"/>
    </location>
</feature>
<feature type="region of interest" description="Disordered" evidence="8">
    <location>
        <begin position="195"/>
        <end position="219"/>
    </location>
</feature>
<feature type="chain" id="PRO_5042148173" description="Cucumisin" evidence="9">
    <location>
        <begin position="26"/>
        <end position="762"/>
    </location>
</feature>
<accession>A0AAD3RQW4</accession>
<dbReference type="SUPFAM" id="SSF52743">
    <property type="entry name" value="Subtilisin-like"/>
    <property type="match status" value="1"/>
</dbReference>
<dbReference type="InterPro" id="IPR015500">
    <property type="entry name" value="Peptidase_S8_subtilisin-rel"/>
</dbReference>
<name>A0AAD3RQW4_CRYJA</name>
<dbReference type="AlphaFoldDB" id="A0AAD3RQW4"/>
<dbReference type="InterPro" id="IPR037045">
    <property type="entry name" value="S8pro/Inhibitor_I9_sf"/>
</dbReference>
<evidence type="ECO:0000256" key="9">
    <source>
        <dbReference type="SAM" id="SignalP"/>
    </source>
</evidence>
<feature type="active site" description="Charge relay system" evidence="6 7">
    <location>
        <position position="147"/>
    </location>
</feature>
<keyword evidence="2 7" id="KW-0645">Protease</keyword>
<evidence type="ECO:0000313" key="13">
    <source>
        <dbReference type="EMBL" id="GLJ58586.1"/>
    </source>
</evidence>